<dbReference type="PANTHER" id="PTHR43649:SF31">
    <property type="entry name" value="SN-GLYCEROL-3-PHOSPHATE-BINDING PERIPLASMIC PROTEIN UGPB"/>
    <property type="match status" value="1"/>
</dbReference>
<dbReference type="Pfam" id="PF01547">
    <property type="entry name" value="SBP_bac_1"/>
    <property type="match status" value="1"/>
</dbReference>
<comment type="similarity">
    <text evidence="2">Belongs to the bacterial solute-binding protein 1 family.</text>
</comment>
<protein>
    <submittedName>
        <fullName evidence="6">ABC transporter substrate-binding protein</fullName>
    </submittedName>
</protein>
<dbReference type="InterPro" id="IPR050490">
    <property type="entry name" value="Bact_solute-bd_prot1"/>
</dbReference>
<dbReference type="Gene3D" id="3.40.190.10">
    <property type="entry name" value="Periplasmic binding protein-like II"/>
    <property type="match status" value="2"/>
</dbReference>
<evidence type="ECO:0000256" key="3">
    <source>
        <dbReference type="ARBA" id="ARBA00022448"/>
    </source>
</evidence>
<evidence type="ECO:0000256" key="1">
    <source>
        <dbReference type="ARBA" id="ARBA00004196"/>
    </source>
</evidence>
<accession>A0AB39BE94</accession>
<evidence type="ECO:0000313" key="6">
    <source>
        <dbReference type="EMBL" id="XDI04497.1"/>
    </source>
</evidence>
<sequence>MNARWRRGAAAVLAGSVVITLAACSPSNDDASSDDAASVTWWGWDFTPTSDALLEAFEAEHPEIDVTVQAYSYNDYLNALRPGLTGNDGPDVFQIASGTLLENYGPLTQDLGPLISPALGDDWADLFNETATEQLQLDGKQAALPSALVGSGLIYYNNTLVDQLGITVPTTVPEWIETCKTVTAAGYTCLAQGAKDAWVNTDVFLSLANSAEPGYIYDAIAGEKPWTSDSMTTAMEAWSSLFTQGVAGSGATAQAEYPDAFNSFLSNEAVFIALGTFNTPGTMTKAGLEVSQQGVSTPIDGVFLSAPFPAADADSEPTALFGGAASGWAISQNAKNAEAAATLVEFLTAGGGQELIGAQGGFPALLDAPTLTDDVVAPEQAADIERQKAALSDLVGYREIPYPDLATAIGQALSAVAAGTQSPQDALEAIQTASDAVARG</sequence>
<gene>
    <name evidence="6" type="ORF">ABFY20_14310</name>
</gene>
<dbReference type="GO" id="GO:0030313">
    <property type="term" value="C:cell envelope"/>
    <property type="evidence" value="ECO:0007669"/>
    <property type="project" value="UniProtKB-SubCell"/>
</dbReference>
<evidence type="ECO:0000256" key="2">
    <source>
        <dbReference type="ARBA" id="ARBA00008520"/>
    </source>
</evidence>
<evidence type="ECO:0000256" key="5">
    <source>
        <dbReference type="SAM" id="SignalP"/>
    </source>
</evidence>
<dbReference type="EMBL" id="CP162511">
    <property type="protein sequence ID" value="XDI04497.1"/>
    <property type="molecule type" value="Genomic_DNA"/>
</dbReference>
<dbReference type="PROSITE" id="PS51257">
    <property type="entry name" value="PROKAR_LIPOPROTEIN"/>
    <property type="match status" value="1"/>
</dbReference>
<dbReference type="InterPro" id="IPR006059">
    <property type="entry name" value="SBP"/>
</dbReference>
<organism evidence="6">
    <name type="scientific">Herbiconiux sp. A18JL235</name>
    <dbReference type="NCBI Taxonomy" id="3152363"/>
    <lineage>
        <taxon>Bacteria</taxon>
        <taxon>Bacillati</taxon>
        <taxon>Actinomycetota</taxon>
        <taxon>Actinomycetes</taxon>
        <taxon>Micrococcales</taxon>
        <taxon>Microbacteriaceae</taxon>
        <taxon>Herbiconiux</taxon>
    </lineage>
</organism>
<reference evidence="6" key="1">
    <citation type="submission" date="2024-05" db="EMBL/GenBank/DDBJ databases">
        <title>Herbiconiux sp. A18JL235.</title>
        <authorList>
            <person name="Zhang G."/>
        </authorList>
    </citation>
    <scope>NUCLEOTIDE SEQUENCE</scope>
    <source>
        <strain evidence="6">A18JL235</strain>
    </source>
</reference>
<dbReference type="SUPFAM" id="SSF53850">
    <property type="entry name" value="Periplasmic binding protein-like II"/>
    <property type="match status" value="1"/>
</dbReference>
<feature type="chain" id="PRO_5044228789" evidence="5">
    <location>
        <begin position="23"/>
        <end position="440"/>
    </location>
</feature>
<proteinExistence type="inferred from homology"/>
<feature type="signal peptide" evidence="5">
    <location>
        <begin position="1"/>
        <end position="22"/>
    </location>
</feature>
<keyword evidence="4 5" id="KW-0732">Signal</keyword>
<comment type="subcellular location">
    <subcellularLocation>
        <location evidence="1">Cell envelope</location>
    </subcellularLocation>
</comment>
<dbReference type="AlphaFoldDB" id="A0AB39BE94"/>
<evidence type="ECO:0000256" key="4">
    <source>
        <dbReference type="ARBA" id="ARBA00022729"/>
    </source>
</evidence>
<keyword evidence="3" id="KW-0813">Transport</keyword>
<dbReference type="RefSeq" id="WP_368496900.1">
    <property type="nucleotide sequence ID" value="NZ_CP162511.1"/>
</dbReference>
<dbReference type="PANTHER" id="PTHR43649">
    <property type="entry name" value="ARABINOSE-BINDING PROTEIN-RELATED"/>
    <property type="match status" value="1"/>
</dbReference>
<name>A0AB39BE94_9MICO</name>